<dbReference type="PRINTS" id="PR00420">
    <property type="entry name" value="RNGMNOXGNASE"/>
</dbReference>
<dbReference type="GO" id="GO:0016709">
    <property type="term" value="F:oxidoreductase activity, acting on paired donors, with incorporation or reduction of molecular oxygen, NAD(P)H as one donor, and incorporation of one atom of oxygen"/>
    <property type="evidence" value="ECO:0007669"/>
    <property type="project" value="UniProtKB-ARBA"/>
</dbReference>
<proteinExistence type="inferred from homology"/>
<name>A0A165ER56_9APHY</name>
<dbReference type="PANTHER" id="PTHR43004:SF19">
    <property type="entry name" value="BINDING MONOOXYGENASE, PUTATIVE (JCVI)-RELATED"/>
    <property type="match status" value="1"/>
</dbReference>
<organism evidence="9 10">
    <name type="scientific">Laetiporus sulphureus 93-53</name>
    <dbReference type="NCBI Taxonomy" id="1314785"/>
    <lineage>
        <taxon>Eukaryota</taxon>
        <taxon>Fungi</taxon>
        <taxon>Dikarya</taxon>
        <taxon>Basidiomycota</taxon>
        <taxon>Agaricomycotina</taxon>
        <taxon>Agaricomycetes</taxon>
        <taxon>Polyporales</taxon>
        <taxon>Laetiporus</taxon>
    </lineage>
</organism>
<comment type="similarity">
    <text evidence="2">Belongs to the PheA/TfdB FAD monooxygenase family.</text>
</comment>
<evidence type="ECO:0000259" key="7">
    <source>
        <dbReference type="Pfam" id="PF01494"/>
    </source>
</evidence>
<dbReference type="RefSeq" id="XP_040765335.1">
    <property type="nucleotide sequence ID" value="XM_040908639.1"/>
</dbReference>
<dbReference type="InterPro" id="IPR036249">
    <property type="entry name" value="Thioredoxin-like_sf"/>
</dbReference>
<evidence type="ECO:0000256" key="4">
    <source>
        <dbReference type="ARBA" id="ARBA00022827"/>
    </source>
</evidence>
<gene>
    <name evidence="9" type="ORF">LAESUDRAFT_724554</name>
</gene>
<feature type="compositionally biased region" description="Basic and acidic residues" evidence="6">
    <location>
        <begin position="419"/>
        <end position="428"/>
    </location>
</feature>
<dbReference type="GeneID" id="63825668"/>
<dbReference type="Pfam" id="PF07976">
    <property type="entry name" value="Phe_hydrox_dim"/>
    <property type="match status" value="1"/>
</dbReference>
<dbReference type="InterPro" id="IPR050641">
    <property type="entry name" value="RIFMO-like"/>
</dbReference>
<dbReference type="AlphaFoldDB" id="A0A165ER56"/>
<dbReference type="Gene3D" id="3.50.50.60">
    <property type="entry name" value="FAD/NAD(P)-binding domain"/>
    <property type="match status" value="1"/>
</dbReference>
<keyword evidence="10" id="KW-1185">Reference proteome</keyword>
<evidence type="ECO:0000256" key="6">
    <source>
        <dbReference type="SAM" id="MobiDB-lite"/>
    </source>
</evidence>
<keyword evidence="9" id="KW-0503">Monooxygenase</keyword>
<dbReference type="STRING" id="1314785.A0A165ER56"/>
<keyword evidence="5" id="KW-0560">Oxidoreductase</keyword>
<dbReference type="GO" id="GO:0071949">
    <property type="term" value="F:FAD binding"/>
    <property type="evidence" value="ECO:0007669"/>
    <property type="project" value="InterPro"/>
</dbReference>
<evidence type="ECO:0000256" key="2">
    <source>
        <dbReference type="ARBA" id="ARBA00007801"/>
    </source>
</evidence>
<evidence type="ECO:0000256" key="3">
    <source>
        <dbReference type="ARBA" id="ARBA00022630"/>
    </source>
</evidence>
<comment type="cofactor">
    <cofactor evidence="1">
        <name>FAD</name>
        <dbReference type="ChEBI" id="CHEBI:57692"/>
    </cofactor>
</comment>
<dbReference type="Proteomes" id="UP000076871">
    <property type="component" value="Unassembled WGS sequence"/>
</dbReference>
<dbReference type="InParanoid" id="A0A165ER56"/>
<dbReference type="InterPro" id="IPR036188">
    <property type="entry name" value="FAD/NAD-bd_sf"/>
</dbReference>
<evidence type="ECO:0000256" key="1">
    <source>
        <dbReference type="ARBA" id="ARBA00001974"/>
    </source>
</evidence>
<dbReference type="InterPro" id="IPR002938">
    <property type="entry name" value="FAD-bd"/>
</dbReference>
<dbReference type="SUPFAM" id="SSF52833">
    <property type="entry name" value="Thioredoxin-like"/>
    <property type="match status" value="1"/>
</dbReference>
<keyword evidence="3" id="KW-0285">Flavoprotein</keyword>
<dbReference type="PANTHER" id="PTHR43004">
    <property type="entry name" value="TRK SYSTEM POTASSIUM UPTAKE PROTEIN"/>
    <property type="match status" value="1"/>
</dbReference>
<dbReference type="SUPFAM" id="SSF51905">
    <property type="entry name" value="FAD/NAD(P)-binding domain"/>
    <property type="match status" value="1"/>
</dbReference>
<feature type="region of interest" description="Disordered" evidence="6">
    <location>
        <begin position="405"/>
        <end position="436"/>
    </location>
</feature>
<evidence type="ECO:0000313" key="9">
    <source>
        <dbReference type="EMBL" id="KZT07595.1"/>
    </source>
</evidence>
<feature type="domain" description="Phenol hydroxylase-like C-terminal dimerisation" evidence="8">
    <location>
        <begin position="509"/>
        <end position="556"/>
    </location>
</feature>
<protein>
    <submittedName>
        <fullName evidence="9">Monooxygenase</fullName>
    </submittedName>
</protein>
<accession>A0A165ER56</accession>
<dbReference type="Gene3D" id="3.40.30.120">
    <property type="match status" value="1"/>
</dbReference>
<dbReference type="Gene3D" id="3.30.70.2450">
    <property type="match status" value="1"/>
</dbReference>
<evidence type="ECO:0000256" key="5">
    <source>
        <dbReference type="ARBA" id="ARBA00023002"/>
    </source>
</evidence>
<dbReference type="Pfam" id="PF01494">
    <property type="entry name" value="FAD_binding_3"/>
    <property type="match status" value="1"/>
</dbReference>
<reference evidence="9 10" key="1">
    <citation type="journal article" date="2016" name="Mol. Biol. Evol.">
        <title>Comparative Genomics of Early-Diverging Mushroom-Forming Fungi Provides Insights into the Origins of Lignocellulose Decay Capabilities.</title>
        <authorList>
            <person name="Nagy L.G."/>
            <person name="Riley R."/>
            <person name="Tritt A."/>
            <person name="Adam C."/>
            <person name="Daum C."/>
            <person name="Floudas D."/>
            <person name="Sun H."/>
            <person name="Yadav J.S."/>
            <person name="Pangilinan J."/>
            <person name="Larsson K.H."/>
            <person name="Matsuura K."/>
            <person name="Barry K."/>
            <person name="Labutti K."/>
            <person name="Kuo R."/>
            <person name="Ohm R.A."/>
            <person name="Bhattacharya S.S."/>
            <person name="Shirouzu T."/>
            <person name="Yoshinaga Y."/>
            <person name="Martin F.M."/>
            <person name="Grigoriev I.V."/>
            <person name="Hibbett D.S."/>
        </authorList>
    </citation>
    <scope>NUCLEOTIDE SEQUENCE [LARGE SCALE GENOMIC DNA]</scope>
    <source>
        <strain evidence="9 10">93-53</strain>
    </source>
</reference>
<dbReference type="OrthoDB" id="2690153at2759"/>
<dbReference type="InterPro" id="IPR012941">
    <property type="entry name" value="Phe_hydrox_C_dim_dom"/>
</dbReference>
<evidence type="ECO:0000313" key="10">
    <source>
        <dbReference type="Proteomes" id="UP000076871"/>
    </source>
</evidence>
<dbReference type="EMBL" id="KV427618">
    <property type="protein sequence ID" value="KZT07595.1"/>
    <property type="molecule type" value="Genomic_DNA"/>
</dbReference>
<feature type="domain" description="FAD-binding" evidence="7">
    <location>
        <begin position="7"/>
        <end position="355"/>
    </location>
</feature>
<sequence>MSSTTHLPVLIVGAGPTGLTLALTLAQNGIPFRIIEKEINFHVGQRGAGIQPRTLEAYNLLGVLPDVLQKGIPPRKIQVYKLPGGVEVDKAFWLSPPLVPSPSKPYVSAWLLGQAHGEAILRSHLEKFGYHVELGTELRSLEQNADYVTAHIAKRDGDHETVETVTCRWVVGADGGKGIVRKQLGLTFLGESLSAEMIIGDVEVKGIDQDHWHIWGSTDTTLLILRPTEDEGLFFFAISGKIDYANIMMDDHELFDAIRKASDRKELEFGAVPWKSDYRPNVRMVNKFSEGRVFVAGDAAHVHSPTGGQGLNSGVQDALNLAWKLSLVEKGLASPSLLSTYNEERLPVIKAMLEETTAIFRSTLAQTVNGTNNFKGGFNRGEHMRQLGVNYRWSSIVRDERAPVDATEPMDPYGINKGDVPRAGDRAPDAPGLVDVKSTDVSEQPTSLFRIFSTTRHTVLVFSPEGAHAGPALAALSSYPADAIRSVVIYPQDTSSTPDVDGADLSLVDREGHAYSGYAVEKGGLTIVVVRPDGVIGAIVLEVEGLKTYFRGIFAAST</sequence>
<evidence type="ECO:0000259" key="8">
    <source>
        <dbReference type="Pfam" id="PF07976"/>
    </source>
</evidence>
<keyword evidence="4" id="KW-0274">FAD</keyword>